<feature type="transmembrane region" description="Helical" evidence="1">
    <location>
        <begin position="209"/>
        <end position="231"/>
    </location>
</feature>
<dbReference type="Pfam" id="PF07786">
    <property type="entry name" value="HGSNAT_cat"/>
    <property type="match status" value="1"/>
</dbReference>
<reference evidence="4 5" key="1">
    <citation type="submission" date="2019-03" db="EMBL/GenBank/DDBJ databases">
        <title>Genomics of glacier-inhabiting Cryobacterium strains.</title>
        <authorList>
            <person name="Liu Q."/>
            <person name="Xin Y.-H."/>
        </authorList>
    </citation>
    <scope>NUCLEOTIDE SEQUENCE [LARGE SCALE GENOMIC DNA]</scope>
    <source>
        <strain evidence="4 5">HLT2-23</strain>
    </source>
</reference>
<feature type="transmembrane region" description="Helical" evidence="1">
    <location>
        <begin position="274"/>
        <end position="303"/>
    </location>
</feature>
<feature type="domain" description="Heparan-alpha-glucosaminide N-acetyltransferase catalytic" evidence="3">
    <location>
        <begin position="27"/>
        <end position="207"/>
    </location>
</feature>
<evidence type="ECO:0000259" key="3">
    <source>
        <dbReference type="Pfam" id="PF07786"/>
    </source>
</evidence>
<keyword evidence="1" id="KW-1133">Transmembrane helix</keyword>
<feature type="transmembrane region" description="Helical" evidence="1">
    <location>
        <begin position="243"/>
        <end position="262"/>
    </location>
</feature>
<dbReference type="InterPro" id="IPR012429">
    <property type="entry name" value="HGSNAT_cat"/>
</dbReference>
<feature type="transmembrane region" description="Helical" evidence="1">
    <location>
        <begin position="315"/>
        <end position="336"/>
    </location>
</feature>
<accession>A0A4R8URX4</accession>
<evidence type="ECO:0000313" key="4">
    <source>
        <dbReference type="EMBL" id="TFB69102.1"/>
    </source>
</evidence>
<dbReference type="EMBL" id="SOEY01000031">
    <property type="protein sequence ID" value="TFB69102.1"/>
    <property type="molecule type" value="Genomic_DNA"/>
</dbReference>
<feature type="transmembrane region" description="Helical" evidence="1">
    <location>
        <begin position="92"/>
        <end position="111"/>
    </location>
</feature>
<dbReference type="InterPro" id="IPR007349">
    <property type="entry name" value="DUF418"/>
</dbReference>
<dbReference type="PANTHER" id="PTHR30590">
    <property type="entry name" value="INNER MEMBRANE PROTEIN"/>
    <property type="match status" value="1"/>
</dbReference>
<feature type="domain" description="DUF418" evidence="2">
    <location>
        <begin position="209"/>
        <end position="350"/>
    </location>
</feature>
<evidence type="ECO:0000259" key="2">
    <source>
        <dbReference type="Pfam" id="PF04235"/>
    </source>
</evidence>
<feature type="transmembrane region" description="Helical" evidence="1">
    <location>
        <begin position="141"/>
        <end position="159"/>
    </location>
</feature>
<gene>
    <name evidence="4" type="ORF">E3O06_16160</name>
</gene>
<keyword evidence="1" id="KW-0812">Transmembrane</keyword>
<dbReference type="RefSeq" id="WP_134504401.1">
    <property type="nucleotide sequence ID" value="NZ_SOEY01000031.1"/>
</dbReference>
<sequence>MGRREVMAESRDGLAAAAGLASAGGRRIVGVDIARGLAITGMLVAHAIPRADESELLVDGRSSILFATLAGISLGIMTGSERKTEPGHRADRVASVAMRALVLFLLGVTLGSLGSEVAVILDYYAIMFLFLTPVLFLPRWVLGLVAAVLAVAAPAFGVGEADPTAGFLVYFAQYYLLTGYYPVLIWLPFLLVGLISARSGLGRAKTQLWMVAAGTISAVLGYGAALLLPGITAEAHSGSTAEVLGSGGFVVALIGGLLWLTSPERARVGTGIRAVLAPVGAAGSMALTVYTLQIITLAVFAVLRDETGGAVEYPGWPLLIGMTIVSLLFATFWRAFLGKGPLERVLGRVTRTQR</sequence>
<dbReference type="AlphaFoldDB" id="A0A4R8URX4"/>
<organism evidence="4 5">
    <name type="scientific">Cryobacterium glaciale</name>
    <dbReference type="NCBI Taxonomy" id="1259145"/>
    <lineage>
        <taxon>Bacteria</taxon>
        <taxon>Bacillati</taxon>
        <taxon>Actinomycetota</taxon>
        <taxon>Actinomycetes</taxon>
        <taxon>Micrococcales</taxon>
        <taxon>Microbacteriaceae</taxon>
        <taxon>Cryobacterium</taxon>
    </lineage>
</organism>
<protein>
    <submittedName>
        <fullName evidence="4">DUF418 domain-containing protein</fullName>
    </submittedName>
</protein>
<keyword evidence="1" id="KW-0472">Membrane</keyword>
<dbReference type="Pfam" id="PF04235">
    <property type="entry name" value="DUF418"/>
    <property type="match status" value="1"/>
</dbReference>
<dbReference type="PANTHER" id="PTHR30590:SF3">
    <property type="entry name" value="HYPOTHETICAL MEMBRANE SPANNING PROTEIN"/>
    <property type="match status" value="1"/>
</dbReference>
<name>A0A4R8URX4_9MICO</name>
<dbReference type="InterPro" id="IPR052529">
    <property type="entry name" value="Bact_Transport_Assoc"/>
</dbReference>
<keyword evidence="5" id="KW-1185">Reference proteome</keyword>
<dbReference type="OrthoDB" id="4966979at2"/>
<feature type="transmembrane region" description="Helical" evidence="1">
    <location>
        <begin position="179"/>
        <end position="197"/>
    </location>
</feature>
<proteinExistence type="predicted"/>
<feature type="transmembrane region" description="Helical" evidence="1">
    <location>
        <begin position="117"/>
        <end position="136"/>
    </location>
</feature>
<dbReference type="Proteomes" id="UP000298173">
    <property type="component" value="Unassembled WGS sequence"/>
</dbReference>
<evidence type="ECO:0000256" key="1">
    <source>
        <dbReference type="SAM" id="Phobius"/>
    </source>
</evidence>
<comment type="caution">
    <text evidence="4">The sequence shown here is derived from an EMBL/GenBank/DDBJ whole genome shotgun (WGS) entry which is preliminary data.</text>
</comment>
<evidence type="ECO:0000313" key="5">
    <source>
        <dbReference type="Proteomes" id="UP000298173"/>
    </source>
</evidence>